<dbReference type="PANTHER" id="PTHR30032">
    <property type="entry name" value="N-ACETYLMURAMOYL-L-ALANINE AMIDASE-RELATED"/>
    <property type="match status" value="1"/>
</dbReference>
<dbReference type="Proteomes" id="UP000185478">
    <property type="component" value="Chromosome"/>
</dbReference>
<evidence type="ECO:0000259" key="1">
    <source>
        <dbReference type="SMART" id="SM00646"/>
    </source>
</evidence>
<dbReference type="Pfam" id="PF01471">
    <property type="entry name" value="PG_binding_1"/>
    <property type="match status" value="2"/>
</dbReference>
<reference evidence="2 3" key="1">
    <citation type="submission" date="2014-08" db="EMBL/GenBank/DDBJ databases">
        <title>Complete genome sequence of Corynebacterium aquilae S-613T(T) (=DSM 44791(T)), isolated from the choana of a healthy golden eagle.</title>
        <authorList>
            <person name="Ruckert C."/>
            <person name="Albersmeier A."/>
            <person name="Winkler A."/>
            <person name="Kalinowski J."/>
        </authorList>
    </citation>
    <scope>NUCLEOTIDE SEQUENCE [LARGE SCALE GENOMIC DNA]</scope>
    <source>
        <strain evidence="2 3">S-613</strain>
    </source>
</reference>
<dbReference type="SUPFAM" id="SSF47090">
    <property type="entry name" value="PGBD-like"/>
    <property type="match status" value="2"/>
</dbReference>
<evidence type="ECO:0000313" key="2">
    <source>
        <dbReference type="EMBL" id="APT85745.1"/>
    </source>
</evidence>
<dbReference type="InterPro" id="IPR036365">
    <property type="entry name" value="PGBD-like_sf"/>
</dbReference>
<accession>A0A1L7CIV3</accession>
<dbReference type="SMART" id="SM00646">
    <property type="entry name" value="Ami_3"/>
    <property type="match status" value="1"/>
</dbReference>
<dbReference type="InterPro" id="IPR051922">
    <property type="entry name" value="Bact_Sporulation_Assoc"/>
</dbReference>
<dbReference type="Gene3D" id="1.10.101.10">
    <property type="entry name" value="PGBD-like superfamily/PGBD"/>
    <property type="match status" value="2"/>
</dbReference>
<dbReference type="OrthoDB" id="9810670at2"/>
<dbReference type="InterPro" id="IPR002477">
    <property type="entry name" value="Peptidoglycan-bd-like"/>
</dbReference>
<dbReference type="InterPro" id="IPR002508">
    <property type="entry name" value="MurNAc-LAA_cat"/>
</dbReference>
<dbReference type="KEGG" id="caqu:CAQU_12665"/>
<keyword evidence="3" id="KW-1185">Reference proteome</keyword>
<evidence type="ECO:0000313" key="3">
    <source>
        <dbReference type="Proteomes" id="UP000185478"/>
    </source>
</evidence>
<organism evidence="2 3">
    <name type="scientific">Corynebacterium aquilae DSM 44791</name>
    <dbReference type="NCBI Taxonomy" id="1431546"/>
    <lineage>
        <taxon>Bacteria</taxon>
        <taxon>Bacillati</taxon>
        <taxon>Actinomycetota</taxon>
        <taxon>Actinomycetes</taxon>
        <taxon>Mycobacteriales</taxon>
        <taxon>Corynebacteriaceae</taxon>
        <taxon>Corynebacterium</taxon>
    </lineage>
</organism>
<dbReference type="AlphaFoldDB" id="A0A1L7CIV3"/>
<dbReference type="EMBL" id="CP009245">
    <property type="protein sequence ID" value="APT85745.1"/>
    <property type="molecule type" value="Genomic_DNA"/>
</dbReference>
<sequence>MSESLRVGDIDPRVAQARAALAGLGLLAASGDQDRFAEADTVFDEELQGALRAFQQSRGGVANGELNDATLRMLKEASFKLGARVLAFHPNNVLTGDDVISLQDQLHELGFYTGRIDGSFGANTHEAVLNYQMNYGLNVDGICGPNTVRSLGYLGLRITGGSPAAIKEREQVRQAGPRLTGKRVVIDPALGGVNKGQMVSGPFGSISEEEILWDLASRVEGRMVAAGMETIISRPRMSNPTYEDRASIANAFGADLMISLQCDSYPNEKASGCATFYYGSQQGASSLTGESLSDFIQREITARTNLINCGNHARTWDILRLTNMPTVDVVAGYLSNPQDVEILTDPVMRDTIAEAIVVAVKRLYLLEDDDLPTGTYTFSTLLQEELL</sequence>
<dbReference type="InterPro" id="IPR036366">
    <property type="entry name" value="PGBDSf"/>
</dbReference>
<name>A0A1L7CIV3_9CORY</name>
<dbReference type="Pfam" id="PF01520">
    <property type="entry name" value="Amidase_3"/>
    <property type="match status" value="1"/>
</dbReference>
<dbReference type="Gene3D" id="3.40.630.40">
    <property type="entry name" value="Zn-dependent exopeptidases"/>
    <property type="match status" value="1"/>
</dbReference>
<dbReference type="GO" id="GO:0008745">
    <property type="term" value="F:N-acetylmuramoyl-L-alanine amidase activity"/>
    <property type="evidence" value="ECO:0007669"/>
    <property type="project" value="InterPro"/>
</dbReference>
<dbReference type="SUPFAM" id="SSF53187">
    <property type="entry name" value="Zn-dependent exopeptidases"/>
    <property type="match status" value="1"/>
</dbReference>
<proteinExistence type="predicted"/>
<dbReference type="RefSeq" id="WP_075728150.1">
    <property type="nucleotide sequence ID" value="NZ_CP009245.1"/>
</dbReference>
<dbReference type="CDD" id="cd02696">
    <property type="entry name" value="MurNAc-LAA"/>
    <property type="match status" value="1"/>
</dbReference>
<dbReference type="GO" id="GO:0009253">
    <property type="term" value="P:peptidoglycan catabolic process"/>
    <property type="evidence" value="ECO:0007669"/>
    <property type="project" value="InterPro"/>
</dbReference>
<protein>
    <submittedName>
        <fullName evidence="2">N-acetylmuramoyl-L-alanine amidase</fullName>
    </submittedName>
</protein>
<dbReference type="PANTHER" id="PTHR30032:SF1">
    <property type="entry name" value="N-ACETYLMURAMOYL-L-ALANINE AMIDASE LYTC"/>
    <property type="match status" value="1"/>
</dbReference>
<gene>
    <name evidence="2" type="ORF">CAQU_12665</name>
</gene>
<dbReference type="STRING" id="1431546.CAQU_12665"/>
<feature type="domain" description="MurNAc-LAA" evidence="1">
    <location>
        <begin position="246"/>
        <end position="361"/>
    </location>
</feature>